<reference evidence="1 2" key="1">
    <citation type="journal article" date="2011" name="Science">
        <title>The Selaginella genome identifies genetic changes associated with the evolution of vascular plants.</title>
        <authorList>
            <person name="Banks J.A."/>
            <person name="Nishiyama T."/>
            <person name="Hasebe M."/>
            <person name="Bowman J.L."/>
            <person name="Gribskov M."/>
            <person name="dePamphilis C."/>
            <person name="Albert V.A."/>
            <person name="Aono N."/>
            <person name="Aoyama T."/>
            <person name="Ambrose B.A."/>
            <person name="Ashton N.W."/>
            <person name="Axtell M.J."/>
            <person name="Barker E."/>
            <person name="Barker M.S."/>
            <person name="Bennetzen J.L."/>
            <person name="Bonawitz N.D."/>
            <person name="Chapple C."/>
            <person name="Cheng C."/>
            <person name="Correa L.G."/>
            <person name="Dacre M."/>
            <person name="DeBarry J."/>
            <person name="Dreyer I."/>
            <person name="Elias M."/>
            <person name="Engstrom E.M."/>
            <person name="Estelle M."/>
            <person name="Feng L."/>
            <person name="Finet C."/>
            <person name="Floyd S.K."/>
            <person name="Frommer W.B."/>
            <person name="Fujita T."/>
            <person name="Gramzow L."/>
            <person name="Gutensohn M."/>
            <person name="Harholt J."/>
            <person name="Hattori M."/>
            <person name="Heyl A."/>
            <person name="Hirai T."/>
            <person name="Hiwatashi Y."/>
            <person name="Ishikawa M."/>
            <person name="Iwata M."/>
            <person name="Karol K.G."/>
            <person name="Koehler B."/>
            <person name="Kolukisaoglu U."/>
            <person name="Kubo M."/>
            <person name="Kurata T."/>
            <person name="Lalonde S."/>
            <person name="Li K."/>
            <person name="Li Y."/>
            <person name="Litt A."/>
            <person name="Lyons E."/>
            <person name="Manning G."/>
            <person name="Maruyama T."/>
            <person name="Michael T.P."/>
            <person name="Mikami K."/>
            <person name="Miyazaki S."/>
            <person name="Morinaga S."/>
            <person name="Murata T."/>
            <person name="Mueller-Roeber B."/>
            <person name="Nelson D.R."/>
            <person name="Obara M."/>
            <person name="Oguri Y."/>
            <person name="Olmstead R.G."/>
            <person name="Onodera N."/>
            <person name="Petersen B.L."/>
            <person name="Pils B."/>
            <person name="Prigge M."/>
            <person name="Rensing S.A."/>
            <person name="Riano-Pachon D.M."/>
            <person name="Roberts A.W."/>
            <person name="Sato Y."/>
            <person name="Scheller H.V."/>
            <person name="Schulz B."/>
            <person name="Schulz C."/>
            <person name="Shakirov E.V."/>
            <person name="Shibagaki N."/>
            <person name="Shinohara N."/>
            <person name="Shippen D.E."/>
            <person name="Soerensen I."/>
            <person name="Sotooka R."/>
            <person name="Sugimoto N."/>
            <person name="Sugita M."/>
            <person name="Sumikawa N."/>
            <person name="Tanurdzic M."/>
            <person name="Theissen G."/>
            <person name="Ulvskov P."/>
            <person name="Wakazuki S."/>
            <person name="Weng J.K."/>
            <person name="Willats W.W."/>
            <person name="Wipf D."/>
            <person name="Wolf P.G."/>
            <person name="Yang L."/>
            <person name="Zimmer A.D."/>
            <person name="Zhu Q."/>
            <person name="Mitros T."/>
            <person name="Hellsten U."/>
            <person name="Loque D."/>
            <person name="Otillar R."/>
            <person name="Salamov A."/>
            <person name="Schmutz J."/>
            <person name="Shapiro H."/>
            <person name="Lindquist E."/>
            <person name="Lucas S."/>
            <person name="Rokhsar D."/>
            <person name="Grigoriev I.V."/>
        </authorList>
    </citation>
    <scope>NUCLEOTIDE SEQUENCE [LARGE SCALE GENOMIC DNA]</scope>
</reference>
<protein>
    <submittedName>
        <fullName evidence="1">Uncharacterized protein</fullName>
    </submittedName>
</protein>
<name>D8SXB7_SELML</name>
<gene>
    <name evidence="1" type="ORF">SELMODRAFT_426739</name>
</gene>
<dbReference type="Gene3D" id="3.40.50.720">
    <property type="entry name" value="NAD(P)-binding Rossmann-like Domain"/>
    <property type="match status" value="1"/>
</dbReference>
<dbReference type="AlphaFoldDB" id="D8SXB7"/>
<dbReference type="Proteomes" id="UP000001514">
    <property type="component" value="Unassembled WGS sequence"/>
</dbReference>
<keyword evidence="2" id="KW-1185">Reference proteome</keyword>
<proteinExistence type="predicted"/>
<organism evidence="2">
    <name type="scientific">Selaginella moellendorffii</name>
    <name type="common">Spikemoss</name>
    <dbReference type="NCBI Taxonomy" id="88036"/>
    <lineage>
        <taxon>Eukaryota</taxon>
        <taxon>Viridiplantae</taxon>
        <taxon>Streptophyta</taxon>
        <taxon>Embryophyta</taxon>
        <taxon>Tracheophyta</taxon>
        <taxon>Lycopodiopsida</taxon>
        <taxon>Selaginellales</taxon>
        <taxon>Selaginellaceae</taxon>
        <taxon>Selaginella</taxon>
    </lineage>
</organism>
<sequence length="168" mass="18630">MVSCARLKELTTLDQNFDPKIIQELGIRQSYGVVDTYQHIAPVIDMEEFMFQLTSFLSKHPMCSLDTTYGSIDQDLLEVEDTLRKAYKVDAIVNCLGLGFCQGRAGELFLTMEPGLRQARIENIRLGRETRLTKDGNPSAIVHTYGHGGGFAPFGCAENLVAIAKSIL</sequence>
<dbReference type="STRING" id="88036.D8SXB7"/>
<dbReference type="HOGENOM" id="CLU_1589252_0_0_1"/>
<evidence type="ECO:0000313" key="2">
    <source>
        <dbReference type="Proteomes" id="UP000001514"/>
    </source>
</evidence>
<evidence type="ECO:0000313" key="1">
    <source>
        <dbReference type="EMBL" id="EFJ10777.1"/>
    </source>
</evidence>
<dbReference type="Gramene" id="EFJ10777">
    <property type="protein sequence ID" value="EFJ10777"/>
    <property type="gene ID" value="SELMODRAFT_426739"/>
</dbReference>
<accession>D8SXB7</accession>
<dbReference type="InParanoid" id="D8SXB7"/>
<dbReference type="KEGG" id="smo:SELMODRAFT_426739"/>
<dbReference type="EMBL" id="GL377651">
    <property type="protein sequence ID" value="EFJ10777.1"/>
    <property type="molecule type" value="Genomic_DNA"/>
</dbReference>